<keyword evidence="5" id="KW-0479">Metal-binding</keyword>
<dbReference type="EMBL" id="QXFZ01004880">
    <property type="protein sequence ID" value="KAE9062643.1"/>
    <property type="molecule type" value="Genomic_DNA"/>
</dbReference>
<evidence type="ECO:0000256" key="5">
    <source>
        <dbReference type="ARBA" id="ARBA00022723"/>
    </source>
</evidence>
<comment type="subcellular location">
    <subcellularLocation>
        <location evidence="2">Nucleus</location>
    </subcellularLocation>
</comment>
<comment type="caution">
    <text evidence="9">The sequence shown here is derived from an EMBL/GenBank/DDBJ whole genome shotgun (WGS) entry which is preliminary data.</text>
</comment>
<keyword evidence="4" id="KW-0540">Nuclease</keyword>
<sequence length="437" mass="49728">RHDFYQARLGLRGMLWGGNEGCSASEDGGEDGVDSDVDMDVTEEAQGAIDETQGLVEGVASDLVEVDDIDPPLMLMDDYGDEDLLLLCFLLVTVVVVLSQLDGRSVRRPPGEVVVVRSDFFPRLKANRSLKAYRRTYTFDYGLAVLLTYYGNGCGQDGDGIGGAANQLGMSRTAALRYIQKLEELLYGMMDDVVYFPAPTADEEWDDLVEGFSARGGDFPDVACIFDGTIVRTRRPNEHLVRYILSYCVYWFAIDYRNKFRYIGVFSGSNSDQSMWNQSEVLGARARHICPPGINWLGDSGFKIWPFLMVPYDERRGKRLTRKQRCYNYHLSSTRILVECVFGKLKARFKVTHGVTDRRSHQTNARMICVTVVLHNLLVDIGDKEEFDIARNDEERKQARGVMNAYNQYWDRTKSEVQLAESKRDSYANYFYQNDNE</sequence>
<name>A0A6A3PP57_9STRA</name>
<keyword evidence="6" id="KW-0378">Hydrolase</keyword>
<dbReference type="InterPro" id="IPR027806">
    <property type="entry name" value="HARBI1_dom"/>
</dbReference>
<evidence type="ECO:0000256" key="3">
    <source>
        <dbReference type="ARBA" id="ARBA00006958"/>
    </source>
</evidence>
<organism evidence="9 10">
    <name type="scientific">Phytophthora fragariae</name>
    <dbReference type="NCBI Taxonomy" id="53985"/>
    <lineage>
        <taxon>Eukaryota</taxon>
        <taxon>Sar</taxon>
        <taxon>Stramenopiles</taxon>
        <taxon>Oomycota</taxon>
        <taxon>Peronosporomycetes</taxon>
        <taxon>Peronosporales</taxon>
        <taxon>Peronosporaceae</taxon>
        <taxon>Phytophthora</taxon>
    </lineage>
</organism>
<proteinExistence type="inferred from homology"/>
<evidence type="ECO:0000256" key="2">
    <source>
        <dbReference type="ARBA" id="ARBA00004123"/>
    </source>
</evidence>
<dbReference type="Proteomes" id="UP000441208">
    <property type="component" value="Unassembled WGS sequence"/>
</dbReference>
<evidence type="ECO:0000313" key="10">
    <source>
        <dbReference type="Proteomes" id="UP000441208"/>
    </source>
</evidence>
<dbReference type="InterPro" id="IPR045249">
    <property type="entry name" value="HARBI1-like"/>
</dbReference>
<dbReference type="AlphaFoldDB" id="A0A6A3PP57"/>
<dbReference type="PANTHER" id="PTHR22930:SF85">
    <property type="entry name" value="GH03217P-RELATED"/>
    <property type="match status" value="1"/>
</dbReference>
<feature type="domain" description="DDE Tnp4" evidence="8">
    <location>
        <begin position="250"/>
        <end position="376"/>
    </location>
</feature>
<accession>A0A6A3PP57</accession>
<reference evidence="9 10" key="1">
    <citation type="submission" date="2018-08" db="EMBL/GenBank/DDBJ databases">
        <title>Genomic investigation of the strawberry pathogen Phytophthora fragariae indicates pathogenicity is determined by transcriptional variation in three key races.</title>
        <authorList>
            <person name="Adams T.M."/>
            <person name="Armitage A.D."/>
            <person name="Sobczyk M.K."/>
            <person name="Bates H.J."/>
            <person name="Dunwell J.M."/>
            <person name="Nellist C.F."/>
            <person name="Harrison R.J."/>
        </authorList>
    </citation>
    <scope>NUCLEOTIDE SEQUENCE [LARGE SCALE GENOMIC DNA]</scope>
    <source>
        <strain evidence="9 10">NOV-71</strain>
    </source>
</reference>
<dbReference type="Pfam" id="PF13359">
    <property type="entry name" value="DDE_Tnp_4"/>
    <property type="match status" value="1"/>
</dbReference>
<protein>
    <recommendedName>
        <fullName evidence="8">DDE Tnp4 domain-containing protein</fullName>
    </recommendedName>
</protein>
<dbReference type="GO" id="GO:0004518">
    <property type="term" value="F:nuclease activity"/>
    <property type="evidence" value="ECO:0007669"/>
    <property type="project" value="UniProtKB-KW"/>
</dbReference>
<dbReference type="GO" id="GO:0046872">
    <property type="term" value="F:metal ion binding"/>
    <property type="evidence" value="ECO:0007669"/>
    <property type="project" value="UniProtKB-KW"/>
</dbReference>
<evidence type="ECO:0000256" key="4">
    <source>
        <dbReference type="ARBA" id="ARBA00022722"/>
    </source>
</evidence>
<comment type="cofactor">
    <cofactor evidence="1">
        <name>a divalent metal cation</name>
        <dbReference type="ChEBI" id="CHEBI:60240"/>
    </cofactor>
</comment>
<feature type="non-terminal residue" evidence="9">
    <location>
        <position position="1"/>
    </location>
</feature>
<comment type="similarity">
    <text evidence="3">Belongs to the HARBI1 family.</text>
</comment>
<evidence type="ECO:0000259" key="8">
    <source>
        <dbReference type="Pfam" id="PF13359"/>
    </source>
</evidence>
<keyword evidence="7" id="KW-0539">Nucleus</keyword>
<evidence type="ECO:0000313" key="9">
    <source>
        <dbReference type="EMBL" id="KAE9062643.1"/>
    </source>
</evidence>
<dbReference type="PANTHER" id="PTHR22930">
    <property type="match status" value="1"/>
</dbReference>
<evidence type="ECO:0000256" key="7">
    <source>
        <dbReference type="ARBA" id="ARBA00023242"/>
    </source>
</evidence>
<dbReference type="GO" id="GO:0005634">
    <property type="term" value="C:nucleus"/>
    <property type="evidence" value="ECO:0007669"/>
    <property type="project" value="UniProtKB-SubCell"/>
</dbReference>
<dbReference type="GO" id="GO:0016787">
    <property type="term" value="F:hydrolase activity"/>
    <property type="evidence" value="ECO:0007669"/>
    <property type="project" value="UniProtKB-KW"/>
</dbReference>
<evidence type="ECO:0000256" key="1">
    <source>
        <dbReference type="ARBA" id="ARBA00001968"/>
    </source>
</evidence>
<gene>
    <name evidence="9" type="ORF">PF007_g29843</name>
</gene>
<evidence type="ECO:0000256" key="6">
    <source>
        <dbReference type="ARBA" id="ARBA00022801"/>
    </source>
</evidence>